<keyword evidence="3" id="KW-1185">Reference proteome</keyword>
<keyword evidence="1" id="KW-0472">Membrane</keyword>
<organism evidence="2 3">
    <name type="scientific">Amylocarpus encephaloides</name>
    <dbReference type="NCBI Taxonomy" id="45428"/>
    <lineage>
        <taxon>Eukaryota</taxon>
        <taxon>Fungi</taxon>
        <taxon>Dikarya</taxon>
        <taxon>Ascomycota</taxon>
        <taxon>Pezizomycotina</taxon>
        <taxon>Leotiomycetes</taxon>
        <taxon>Helotiales</taxon>
        <taxon>Helotiales incertae sedis</taxon>
        <taxon>Amylocarpus</taxon>
    </lineage>
</organism>
<protein>
    <submittedName>
        <fullName evidence="2">Uncharacterized protein</fullName>
    </submittedName>
</protein>
<dbReference type="PANTHER" id="PTHR39605">
    <property type="entry name" value="MAJOR FACILITATOR SUPERFAMILY (MFS) PROFILE DOMAIN-CONTAINING PROTEIN"/>
    <property type="match status" value="1"/>
</dbReference>
<comment type="caution">
    <text evidence="2">The sequence shown here is derived from an EMBL/GenBank/DDBJ whole genome shotgun (WGS) entry which is preliminary data.</text>
</comment>
<keyword evidence="1" id="KW-0812">Transmembrane</keyword>
<accession>A0A9P7Y742</accession>
<evidence type="ECO:0000313" key="3">
    <source>
        <dbReference type="Proteomes" id="UP000824998"/>
    </source>
</evidence>
<dbReference type="AlphaFoldDB" id="A0A9P7Y742"/>
<dbReference type="PANTHER" id="PTHR39605:SF1">
    <property type="entry name" value="MAJOR FACILITATOR SUPERFAMILY (MFS) PROFILE DOMAIN-CONTAINING PROTEIN"/>
    <property type="match status" value="1"/>
</dbReference>
<sequence length="69" mass="7798">MENRGTEFNQVSLRCSKTSDKLPRYKMDVFYSYTYGTAGWLTLQALPLIVSPTIIITLLSPEVRDPTGL</sequence>
<keyword evidence="1" id="KW-1133">Transmembrane helix</keyword>
<dbReference type="OrthoDB" id="2550114at2759"/>
<evidence type="ECO:0000313" key="2">
    <source>
        <dbReference type="EMBL" id="KAG9228336.1"/>
    </source>
</evidence>
<gene>
    <name evidence="2" type="ORF">BJ875DRAFT_477749</name>
</gene>
<feature type="transmembrane region" description="Helical" evidence="1">
    <location>
        <begin position="38"/>
        <end position="59"/>
    </location>
</feature>
<evidence type="ECO:0000256" key="1">
    <source>
        <dbReference type="SAM" id="Phobius"/>
    </source>
</evidence>
<name>A0A9P7Y742_9HELO</name>
<reference evidence="2" key="1">
    <citation type="journal article" date="2021" name="IMA Fungus">
        <title>Genomic characterization of three marine fungi, including Emericellopsis atlantica sp. nov. with signatures of a generalist lifestyle and marine biomass degradation.</title>
        <authorList>
            <person name="Hagestad O.C."/>
            <person name="Hou L."/>
            <person name="Andersen J.H."/>
            <person name="Hansen E.H."/>
            <person name="Altermark B."/>
            <person name="Li C."/>
            <person name="Kuhnert E."/>
            <person name="Cox R.J."/>
            <person name="Crous P.W."/>
            <person name="Spatafora J.W."/>
            <person name="Lail K."/>
            <person name="Amirebrahimi M."/>
            <person name="Lipzen A."/>
            <person name="Pangilinan J."/>
            <person name="Andreopoulos W."/>
            <person name="Hayes R.D."/>
            <person name="Ng V."/>
            <person name="Grigoriev I.V."/>
            <person name="Jackson S.A."/>
            <person name="Sutton T.D.S."/>
            <person name="Dobson A.D.W."/>
            <person name="Rama T."/>
        </authorList>
    </citation>
    <scope>NUCLEOTIDE SEQUENCE</scope>
    <source>
        <strain evidence="2">TRa018bII</strain>
    </source>
</reference>
<dbReference type="Proteomes" id="UP000824998">
    <property type="component" value="Unassembled WGS sequence"/>
</dbReference>
<proteinExistence type="predicted"/>
<dbReference type="EMBL" id="MU251974">
    <property type="protein sequence ID" value="KAG9228336.1"/>
    <property type="molecule type" value="Genomic_DNA"/>
</dbReference>